<dbReference type="AlphaFoldDB" id="A0AAD9VAH3"/>
<feature type="transmembrane region" description="Helical" evidence="1">
    <location>
        <begin position="139"/>
        <end position="161"/>
    </location>
</feature>
<evidence type="ECO:0000313" key="2">
    <source>
        <dbReference type="EMBL" id="KAK2566795.1"/>
    </source>
</evidence>
<feature type="transmembrane region" description="Helical" evidence="1">
    <location>
        <begin position="113"/>
        <end position="133"/>
    </location>
</feature>
<keyword evidence="3" id="KW-1185">Reference proteome</keyword>
<sequence>MSKGCRISTYCRTITCSTNLTRSRETIQLKVNKCDNAVSITTSMTVRGPGMSWSHTYTSDDIIKVPNCTVSLIGFYSVGVGPSHRGSAIDLKVNYVFREKTYRQNIYPWKRTAVINGDLSISTGACGIFGWWYDLSSAAQAAVISGSILFIVVLLISFTLVMTSVKCTVAIHPIC</sequence>
<protein>
    <submittedName>
        <fullName evidence="2">Uncharacterized protein</fullName>
    </submittedName>
</protein>
<accession>A0AAD9VAH3</accession>
<keyword evidence="1" id="KW-0812">Transmembrane</keyword>
<proteinExistence type="predicted"/>
<keyword evidence="1" id="KW-1133">Transmembrane helix</keyword>
<organism evidence="2 3">
    <name type="scientific">Acropora cervicornis</name>
    <name type="common">Staghorn coral</name>
    <dbReference type="NCBI Taxonomy" id="6130"/>
    <lineage>
        <taxon>Eukaryota</taxon>
        <taxon>Metazoa</taxon>
        <taxon>Cnidaria</taxon>
        <taxon>Anthozoa</taxon>
        <taxon>Hexacorallia</taxon>
        <taxon>Scleractinia</taxon>
        <taxon>Astrocoeniina</taxon>
        <taxon>Acroporidae</taxon>
        <taxon>Acropora</taxon>
    </lineage>
</organism>
<evidence type="ECO:0000256" key="1">
    <source>
        <dbReference type="SAM" id="Phobius"/>
    </source>
</evidence>
<dbReference type="Proteomes" id="UP001249851">
    <property type="component" value="Unassembled WGS sequence"/>
</dbReference>
<reference evidence="2" key="1">
    <citation type="journal article" date="2023" name="G3 (Bethesda)">
        <title>Whole genome assembly and annotation of the endangered Caribbean coral Acropora cervicornis.</title>
        <authorList>
            <person name="Selwyn J.D."/>
            <person name="Vollmer S.V."/>
        </authorList>
    </citation>
    <scope>NUCLEOTIDE SEQUENCE</scope>
    <source>
        <strain evidence="2">K2</strain>
    </source>
</reference>
<name>A0AAD9VAH3_ACRCE</name>
<reference evidence="2" key="2">
    <citation type="journal article" date="2023" name="Science">
        <title>Genomic signatures of disease resistance in endangered staghorn corals.</title>
        <authorList>
            <person name="Vollmer S.V."/>
            <person name="Selwyn J.D."/>
            <person name="Despard B.A."/>
            <person name="Roesel C.L."/>
        </authorList>
    </citation>
    <scope>NUCLEOTIDE SEQUENCE</scope>
    <source>
        <strain evidence="2">K2</strain>
    </source>
</reference>
<dbReference type="EMBL" id="JARQWQ010000016">
    <property type="protein sequence ID" value="KAK2566795.1"/>
    <property type="molecule type" value="Genomic_DNA"/>
</dbReference>
<comment type="caution">
    <text evidence="2">The sequence shown here is derived from an EMBL/GenBank/DDBJ whole genome shotgun (WGS) entry which is preliminary data.</text>
</comment>
<gene>
    <name evidence="2" type="ORF">P5673_009476</name>
</gene>
<keyword evidence="1" id="KW-0472">Membrane</keyword>
<evidence type="ECO:0000313" key="3">
    <source>
        <dbReference type="Proteomes" id="UP001249851"/>
    </source>
</evidence>